<dbReference type="InterPro" id="IPR000653">
    <property type="entry name" value="DegT/StrS_aminotransferase"/>
</dbReference>
<protein>
    <submittedName>
        <fullName evidence="2">Putative DegT/DnrJ/EryC1/StrS aminotransferase</fullName>
    </submittedName>
</protein>
<keyword evidence="3" id="KW-1185">Reference proteome</keyword>
<sequence length="279" mass="29908">MFADIDPLTFNIDPAAIEAAITPKTRAIIAVDQIGLPCDMHAIRAIAEKHNLLLLDDAACAVGSLNQGRPVGSLAPVSVFSLHARKVITTGEGGMILTDDAELAERVRRLRNQGMSLSALERHNAGPTTFESYPEIGYNARMTDIQAAVGNVQLARLDDLITARSAVADRYNARLAGHPLLMAPHAPEGMTPNWQSYQVTLKQGGLAQRNALMEQLHAAGVGTRRGVMPSHREGPYAESAPPLPHTEFAADCCILLPMHAEMTPAQADAVMDVVDRCAP</sequence>
<proteinExistence type="inferred from homology"/>
<dbReference type="EMBL" id="LVJN01000020">
    <property type="protein sequence ID" value="OSM02114.1"/>
    <property type="molecule type" value="Genomic_DNA"/>
</dbReference>
<comment type="similarity">
    <text evidence="1">Belongs to the DegT/DnrJ/EryC1 family.</text>
</comment>
<dbReference type="PANTHER" id="PTHR30244:SF34">
    <property type="entry name" value="DTDP-4-AMINO-4,6-DIDEOXYGALACTOSE TRANSAMINASE"/>
    <property type="match status" value="1"/>
</dbReference>
<dbReference type="Gene3D" id="3.40.640.10">
    <property type="entry name" value="Type I PLP-dependent aspartate aminotransferase-like (Major domain)"/>
    <property type="match status" value="1"/>
</dbReference>
<evidence type="ECO:0000313" key="3">
    <source>
        <dbReference type="Proteomes" id="UP000194003"/>
    </source>
</evidence>
<dbReference type="Pfam" id="PF01041">
    <property type="entry name" value="DegT_DnrJ_EryC1"/>
    <property type="match status" value="1"/>
</dbReference>
<evidence type="ECO:0000256" key="1">
    <source>
        <dbReference type="ARBA" id="ARBA00037999"/>
    </source>
</evidence>
<dbReference type="SUPFAM" id="SSF53383">
    <property type="entry name" value="PLP-dependent transferases"/>
    <property type="match status" value="1"/>
</dbReference>
<evidence type="ECO:0000313" key="2">
    <source>
        <dbReference type="EMBL" id="OSM02114.1"/>
    </source>
</evidence>
<dbReference type="InterPro" id="IPR015421">
    <property type="entry name" value="PyrdxlP-dep_Trfase_major"/>
</dbReference>
<dbReference type="AlphaFoldDB" id="A0A1Y2K4R7"/>
<dbReference type="GO" id="GO:0008483">
    <property type="term" value="F:transaminase activity"/>
    <property type="evidence" value="ECO:0007669"/>
    <property type="project" value="UniProtKB-KW"/>
</dbReference>
<gene>
    <name evidence="2" type="ORF">MAIT1_02204</name>
</gene>
<dbReference type="PANTHER" id="PTHR30244">
    <property type="entry name" value="TRANSAMINASE"/>
    <property type="match status" value="1"/>
</dbReference>
<keyword evidence="2" id="KW-0032">Aminotransferase</keyword>
<dbReference type="STRING" id="1434232.MAIT1_02204"/>
<comment type="caution">
    <text evidence="2">The sequence shown here is derived from an EMBL/GenBank/DDBJ whole genome shotgun (WGS) entry which is preliminary data.</text>
</comment>
<dbReference type="Proteomes" id="UP000194003">
    <property type="component" value="Unassembled WGS sequence"/>
</dbReference>
<organism evidence="2 3">
    <name type="scientific">Magnetofaba australis IT-1</name>
    <dbReference type="NCBI Taxonomy" id="1434232"/>
    <lineage>
        <taxon>Bacteria</taxon>
        <taxon>Pseudomonadati</taxon>
        <taxon>Pseudomonadota</taxon>
        <taxon>Magnetococcia</taxon>
        <taxon>Magnetococcales</taxon>
        <taxon>Magnetococcaceae</taxon>
        <taxon>Magnetofaba</taxon>
    </lineage>
</organism>
<dbReference type="InterPro" id="IPR015422">
    <property type="entry name" value="PyrdxlP-dep_Trfase_small"/>
</dbReference>
<name>A0A1Y2K4R7_9PROT</name>
<dbReference type="GO" id="GO:0030170">
    <property type="term" value="F:pyridoxal phosphate binding"/>
    <property type="evidence" value="ECO:0007669"/>
    <property type="project" value="TreeGrafter"/>
</dbReference>
<reference evidence="2 3" key="1">
    <citation type="journal article" date="2016" name="BMC Genomics">
        <title>Combined genomic and structural analyses of a cultured magnetotactic bacterium reveals its niche adaptation to a dynamic environment.</title>
        <authorList>
            <person name="Araujo A.C."/>
            <person name="Morillo V."/>
            <person name="Cypriano J."/>
            <person name="Teixeira L.C."/>
            <person name="Leao P."/>
            <person name="Lyra S."/>
            <person name="Almeida L.G."/>
            <person name="Bazylinski D.A."/>
            <person name="Vasconcellos A.T."/>
            <person name="Abreu F."/>
            <person name="Lins U."/>
        </authorList>
    </citation>
    <scope>NUCLEOTIDE SEQUENCE [LARGE SCALE GENOMIC DNA]</scope>
    <source>
        <strain evidence="2 3">IT-1</strain>
    </source>
</reference>
<dbReference type="GO" id="GO:0000271">
    <property type="term" value="P:polysaccharide biosynthetic process"/>
    <property type="evidence" value="ECO:0007669"/>
    <property type="project" value="TreeGrafter"/>
</dbReference>
<keyword evidence="2" id="KW-0808">Transferase</keyword>
<accession>A0A1Y2K4R7</accession>
<dbReference type="InterPro" id="IPR015424">
    <property type="entry name" value="PyrdxlP-dep_Trfase"/>
</dbReference>
<dbReference type="CDD" id="cd00616">
    <property type="entry name" value="AHBA_syn"/>
    <property type="match status" value="1"/>
</dbReference>
<dbReference type="Gene3D" id="3.90.1150.10">
    <property type="entry name" value="Aspartate Aminotransferase, domain 1"/>
    <property type="match status" value="1"/>
</dbReference>